<feature type="compositionally biased region" description="Basic and acidic residues" evidence="8">
    <location>
        <begin position="512"/>
        <end position="523"/>
    </location>
</feature>
<keyword evidence="4" id="KW-0597">Phosphoprotein</keyword>
<evidence type="ECO:0000256" key="1">
    <source>
        <dbReference type="ARBA" id="ARBA00004245"/>
    </source>
</evidence>
<keyword evidence="6" id="KW-0206">Cytoskeleton</keyword>
<feature type="domain" description="Transforming acidic coiled-coil-containing protein C-terminal" evidence="9">
    <location>
        <begin position="812"/>
        <end position="1015"/>
    </location>
</feature>
<dbReference type="GO" id="GO:0005856">
    <property type="term" value="C:cytoskeleton"/>
    <property type="evidence" value="ECO:0007669"/>
    <property type="project" value="UniProtKB-SubCell"/>
</dbReference>
<evidence type="ECO:0000313" key="11">
    <source>
        <dbReference type="Proteomes" id="UP001591681"/>
    </source>
</evidence>
<feature type="region of interest" description="Disordered" evidence="8">
    <location>
        <begin position="579"/>
        <end position="659"/>
    </location>
</feature>
<feature type="compositionally biased region" description="Basic and acidic residues" evidence="8">
    <location>
        <begin position="424"/>
        <end position="439"/>
    </location>
</feature>
<feature type="compositionally biased region" description="Polar residues" evidence="8">
    <location>
        <begin position="393"/>
        <end position="406"/>
    </location>
</feature>
<dbReference type="Proteomes" id="UP001591681">
    <property type="component" value="Unassembled WGS sequence"/>
</dbReference>
<feature type="compositionally biased region" description="Basic residues" evidence="8">
    <location>
        <begin position="495"/>
        <end position="505"/>
    </location>
</feature>
<dbReference type="Pfam" id="PF05010">
    <property type="entry name" value="TACC_C"/>
    <property type="match status" value="1"/>
</dbReference>
<evidence type="ECO:0000259" key="9">
    <source>
        <dbReference type="Pfam" id="PF05010"/>
    </source>
</evidence>
<keyword evidence="11" id="KW-1185">Reference proteome</keyword>
<dbReference type="PANTHER" id="PTHR13924:SF4">
    <property type="entry name" value="TRANSFORMING ACIDIC COILED-COIL-CONTAINING PROTEIN 3"/>
    <property type="match status" value="1"/>
</dbReference>
<dbReference type="FunFam" id="1.20.5.1700:FF:000001">
    <property type="entry name" value="Transforming acidic coiled-coil-containing protein 1 isoform 2"/>
    <property type="match status" value="1"/>
</dbReference>
<evidence type="ECO:0000256" key="2">
    <source>
        <dbReference type="ARBA" id="ARBA00009423"/>
    </source>
</evidence>
<feature type="compositionally biased region" description="Basic and acidic residues" evidence="8">
    <location>
        <begin position="613"/>
        <end position="632"/>
    </location>
</feature>
<evidence type="ECO:0000256" key="4">
    <source>
        <dbReference type="ARBA" id="ARBA00022553"/>
    </source>
</evidence>
<protein>
    <recommendedName>
        <fullName evidence="9">Transforming acidic coiled-coil-containing protein C-terminal domain-containing protein</fullName>
    </recommendedName>
</protein>
<evidence type="ECO:0000256" key="8">
    <source>
        <dbReference type="SAM" id="MobiDB-lite"/>
    </source>
</evidence>
<evidence type="ECO:0000256" key="7">
    <source>
        <dbReference type="SAM" id="Coils"/>
    </source>
</evidence>
<reference evidence="10 11" key="1">
    <citation type="submission" date="2024-09" db="EMBL/GenBank/DDBJ databases">
        <title>A chromosome-level genome assembly of Gray's grenadier anchovy, Coilia grayii.</title>
        <authorList>
            <person name="Fu Z."/>
        </authorList>
    </citation>
    <scope>NUCLEOTIDE SEQUENCE [LARGE SCALE GENOMIC DNA]</scope>
    <source>
        <strain evidence="10">G4</strain>
        <tissue evidence="10">Muscle</tissue>
    </source>
</reference>
<dbReference type="PANTHER" id="PTHR13924">
    <property type="entry name" value="TRANSFORMING ACIDIC COILED-COIL CONTAINING PROTEIN 1/2"/>
    <property type="match status" value="1"/>
</dbReference>
<feature type="coiled-coil region" evidence="7">
    <location>
        <begin position="933"/>
        <end position="1021"/>
    </location>
</feature>
<feature type="region of interest" description="Disordered" evidence="8">
    <location>
        <begin position="1"/>
        <end position="22"/>
    </location>
</feature>
<evidence type="ECO:0000313" key="10">
    <source>
        <dbReference type="EMBL" id="KAL2098946.1"/>
    </source>
</evidence>
<evidence type="ECO:0000256" key="6">
    <source>
        <dbReference type="ARBA" id="ARBA00023212"/>
    </source>
</evidence>
<comment type="caution">
    <text evidence="10">The sequence shown here is derived from an EMBL/GenBank/DDBJ whole genome shotgun (WGS) entry which is preliminary data.</text>
</comment>
<dbReference type="InterPro" id="IPR007707">
    <property type="entry name" value="TACC_C"/>
</dbReference>
<dbReference type="InterPro" id="IPR057663">
    <property type="entry name" value="TACC3_Aurora-A_bind"/>
</dbReference>
<dbReference type="Gene3D" id="1.20.5.1700">
    <property type="match status" value="1"/>
</dbReference>
<dbReference type="EMBL" id="JBHFQA010000005">
    <property type="protein sequence ID" value="KAL2098946.1"/>
    <property type="molecule type" value="Genomic_DNA"/>
</dbReference>
<keyword evidence="3" id="KW-0963">Cytoplasm</keyword>
<comment type="subcellular location">
    <subcellularLocation>
        <location evidence="1">Cytoplasm</location>
        <location evidence="1">Cytoskeleton</location>
    </subcellularLocation>
</comment>
<accession>A0ABD1KIY4</accession>
<evidence type="ECO:0000256" key="3">
    <source>
        <dbReference type="ARBA" id="ARBA00022490"/>
    </source>
</evidence>
<name>A0ABD1KIY4_9TELE</name>
<comment type="similarity">
    <text evidence="2">Belongs to the TACC family.</text>
</comment>
<feature type="region of interest" description="Disordered" evidence="8">
    <location>
        <begin position="244"/>
        <end position="548"/>
    </location>
</feature>
<proteinExistence type="inferred from homology"/>
<evidence type="ECO:0000256" key="5">
    <source>
        <dbReference type="ARBA" id="ARBA00023054"/>
    </source>
</evidence>
<dbReference type="InterPro" id="IPR039915">
    <property type="entry name" value="TACC"/>
</dbReference>
<sequence>MSSSHENDENLGVHTAGKPGESEAACDIFTLEQPTGRPSILRQSQFENVTNKTVSKGVKVCFQTPRRDPVTKRILSPSKNRKMNGLDECISTLESLKLTSPDESVSQKDAENAPVLQSSDSGGQGDVPIQSKGSYQLDLDNLDTISPFQSSNKMAFSPAQPCVGATVCRSTDSGLGDAVEVTLMASDKVLEEAVKSDLALDETLPMIASLENSVDHGFAGVSSIDSPVIIDPLKLLVSQTEQSLDNDTEELPKAISPVVPEPAQNPESKSEPPPVSKPLEETPLPSRGTYSFDFDNLDSVNPFQTGGCKIPNSPALERKVESVKSSPPKQEHAHDEQKNVEKDPVIAQPLCPVVSEPAQNPESKSEPPPVSKPLEETPLPPLGTYSFDFDNLDSVNPFQTGGSKIPNSPVLERKVESVKSSPPKQEHSHDEQKNVKKDPVIAQPVTEAPAVTEDKPVVVEETSASKETSGSQPAPAADGQVKLLEFNFGDDAQVKRKPPFKKLGKKPPGAKASEKTAPTEKKPATSAVVPKPAPKKDPQDDAPTEAALPKGCYSVDFDKWDDPNFNPFGTKVNMGNSSAAVRQSAVPERTVPADAPAHLPSPKPVAKVHAVQKHTEEHTSPENADLKMEDVKNTITALQPEASQPHAPVNCPPTNPAKHDQMAPVYPEPTELDQPQQNLDLTAMAQDEEFVPGNTFMAGFDGQFDYLEQFGSSTFKESALRKQSLYLNFDPLLRESPKKGAGVNCVGLDLPRPSLAARMDAQKPAHTKLSQGDSVKLLDDLPAPDPTMLDLLAPTFKQPVKNEDAIIEVLKYSQKDMDALVKAKEEAERQANEMKAERDALLEEKRQLGGALVEFESTYAQILAEKDKEKQALEADLKTVQQEKDQALVDKDQALMDLNSMEKSFFDLFKRLDKHKEVIDGFKKNEETLKACVQDYIARIKKEEQRYKSLKAHAEEKISLANAEMAELKAKHRAEATGLQAQLKKEQIRVQSLQTNLDQKIKDLEELNKVCEDLILNVQKN</sequence>
<feature type="coiled-coil region" evidence="7">
    <location>
        <begin position="810"/>
        <end position="890"/>
    </location>
</feature>
<keyword evidence="5 7" id="KW-0175">Coiled coil</keyword>
<dbReference type="AlphaFoldDB" id="A0ABD1KIY4"/>
<feature type="compositionally biased region" description="Basic and acidic residues" evidence="8">
    <location>
        <begin position="329"/>
        <end position="344"/>
    </location>
</feature>
<dbReference type="Pfam" id="PF25777">
    <property type="entry name" value="Aurora-A_bind_TACC3"/>
    <property type="match status" value="1"/>
</dbReference>
<organism evidence="10 11">
    <name type="scientific">Coilia grayii</name>
    <name type="common">Gray's grenadier anchovy</name>
    <dbReference type="NCBI Taxonomy" id="363190"/>
    <lineage>
        <taxon>Eukaryota</taxon>
        <taxon>Metazoa</taxon>
        <taxon>Chordata</taxon>
        <taxon>Craniata</taxon>
        <taxon>Vertebrata</taxon>
        <taxon>Euteleostomi</taxon>
        <taxon>Actinopterygii</taxon>
        <taxon>Neopterygii</taxon>
        <taxon>Teleostei</taxon>
        <taxon>Clupei</taxon>
        <taxon>Clupeiformes</taxon>
        <taxon>Clupeoidei</taxon>
        <taxon>Engraulidae</taxon>
        <taxon>Coilinae</taxon>
        <taxon>Coilia</taxon>
    </lineage>
</organism>
<feature type="region of interest" description="Disordered" evidence="8">
    <location>
        <begin position="100"/>
        <end position="131"/>
    </location>
</feature>
<gene>
    <name evidence="10" type="ORF">ACEWY4_005426</name>
</gene>